<dbReference type="PANTHER" id="PTHR33048:SF157">
    <property type="entry name" value="INTEGRAL MEMBRANE PROTEIN"/>
    <property type="match status" value="1"/>
</dbReference>
<evidence type="ECO:0000256" key="7">
    <source>
        <dbReference type="SAM" id="Phobius"/>
    </source>
</evidence>
<organism evidence="9 10">
    <name type="scientific">Ramalina farinacea</name>
    <dbReference type="NCBI Taxonomy" id="258253"/>
    <lineage>
        <taxon>Eukaryota</taxon>
        <taxon>Fungi</taxon>
        <taxon>Dikarya</taxon>
        <taxon>Ascomycota</taxon>
        <taxon>Pezizomycotina</taxon>
        <taxon>Lecanoromycetes</taxon>
        <taxon>OSLEUM clade</taxon>
        <taxon>Lecanoromycetidae</taxon>
        <taxon>Lecanorales</taxon>
        <taxon>Lecanorineae</taxon>
        <taxon>Ramalinaceae</taxon>
        <taxon>Ramalina</taxon>
    </lineage>
</organism>
<evidence type="ECO:0000256" key="2">
    <source>
        <dbReference type="ARBA" id="ARBA00022692"/>
    </source>
</evidence>
<proteinExistence type="inferred from homology"/>
<keyword evidence="10" id="KW-1185">Reference proteome</keyword>
<dbReference type="Proteomes" id="UP001161017">
    <property type="component" value="Unassembled WGS sequence"/>
</dbReference>
<dbReference type="InterPro" id="IPR049326">
    <property type="entry name" value="Rhodopsin_dom_fungi"/>
</dbReference>
<evidence type="ECO:0000313" key="10">
    <source>
        <dbReference type="Proteomes" id="UP001161017"/>
    </source>
</evidence>
<comment type="similarity">
    <text evidence="5">Belongs to the SAT4 family.</text>
</comment>
<evidence type="ECO:0000256" key="5">
    <source>
        <dbReference type="ARBA" id="ARBA00038359"/>
    </source>
</evidence>
<evidence type="ECO:0000313" key="9">
    <source>
        <dbReference type="EMBL" id="MDI1493625.1"/>
    </source>
</evidence>
<dbReference type="EMBL" id="JAPUFD010000039">
    <property type="protein sequence ID" value="MDI1493625.1"/>
    <property type="molecule type" value="Genomic_DNA"/>
</dbReference>
<dbReference type="PANTHER" id="PTHR33048">
    <property type="entry name" value="PTH11-LIKE INTEGRAL MEMBRANE PROTEIN (AFU_ORTHOLOGUE AFUA_5G11245)"/>
    <property type="match status" value="1"/>
</dbReference>
<sequence length="158" mass="17459">MTLRKKIAVIGVFSLGALTLAASIVRAVFSTQVLYAESYFPDALGLIELGNDALYWMLVETGLALIAVNLPLLYGKYKHEGLGKVIRKGRSLTSIRLHGSDFTKFLAASFTRKISDESHNNRNNVELVRVGQLSQSVTTQREAMDPRDMEDGKIKVTT</sequence>
<evidence type="ECO:0000256" key="3">
    <source>
        <dbReference type="ARBA" id="ARBA00022989"/>
    </source>
</evidence>
<feature type="transmembrane region" description="Helical" evidence="7">
    <location>
        <begin position="54"/>
        <end position="74"/>
    </location>
</feature>
<dbReference type="GO" id="GO:0016020">
    <property type="term" value="C:membrane"/>
    <property type="evidence" value="ECO:0007669"/>
    <property type="project" value="UniProtKB-SubCell"/>
</dbReference>
<evidence type="ECO:0000256" key="6">
    <source>
        <dbReference type="SAM" id="MobiDB-lite"/>
    </source>
</evidence>
<feature type="compositionally biased region" description="Basic and acidic residues" evidence="6">
    <location>
        <begin position="142"/>
        <end position="158"/>
    </location>
</feature>
<dbReference type="AlphaFoldDB" id="A0AA43R0F8"/>
<comment type="subcellular location">
    <subcellularLocation>
        <location evidence="1">Membrane</location>
        <topology evidence="1">Multi-pass membrane protein</topology>
    </subcellularLocation>
</comment>
<keyword evidence="4 7" id="KW-0472">Membrane</keyword>
<evidence type="ECO:0000259" key="8">
    <source>
        <dbReference type="Pfam" id="PF20684"/>
    </source>
</evidence>
<keyword evidence="3 7" id="KW-1133">Transmembrane helix</keyword>
<feature type="region of interest" description="Disordered" evidence="6">
    <location>
        <begin position="136"/>
        <end position="158"/>
    </location>
</feature>
<protein>
    <recommendedName>
        <fullName evidence="8">Rhodopsin domain-containing protein</fullName>
    </recommendedName>
</protein>
<dbReference type="InterPro" id="IPR052337">
    <property type="entry name" value="SAT4-like"/>
</dbReference>
<name>A0AA43R0F8_9LECA</name>
<reference evidence="9" key="1">
    <citation type="journal article" date="2023" name="Genome Biol. Evol.">
        <title>First Whole Genome Sequence and Flow Cytometry Genome Size Data for the Lichen-Forming Fungus Ramalina farinacea (Ascomycota).</title>
        <authorList>
            <person name="Llewellyn T."/>
            <person name="Mian S."/>
            <person name="Hill R."/>
            <person name="Leitch I.J."/>
            <person name="Gaya E."/>
        </authorList>
    </citation>
    <scope>NUCLEOTIDE SEQUENCE</scope>
    <source>
        <strain evidence="9">LIQ254RAFAR</strain>
    </source>
</reference>
<dbReference type="Pfam" id="PF20684">
    <property type="entry name" value="Fung_rhodopsin"/>
    <property type="match status" value="1"/>
</dbReference>
<gene>
    <name evidence="9" type="ORF">OHK93_005921</name>
</gene>
<evidence type="ECO:0000256" key="1">
    <source>
        <dbReference type="ARBA" id="ARBA00004141"/>
    </source>
</evidence>
<keyword evidence="2 7" id="KW-0812">Transmembrane</keyword>
<accession>A0AA43R0F8</accession>
<comment type="caution">
    <text evidence="9">The sequence shown here is derived from an EMBL/GenBank/DDBJ whole genome shotgun (WGS) entry which is preliminary data.</text>
</comment>
<feature type="domain" description="Rhodopsin" evidence="8">
    <location>
        <begin position="1"/>
        <end position="73"/>
    </location>
</feature>
<evidence type="ECO:0000256" key="4">
    <source>
        <dbReference type="ARBA" id="ARBA00023136"/>
    </source>
</evidence>